<feature type="transmembrane region" description="Helical" evidence="2">
    <location>
        <begin position="657"/>
        <end position="677"/>
    </location>
</feature>
<keyword evidence="2" id="KW-1133">Transmembrane helix</keyword>
<gene>
    <name evidence="3" type="ORF">NBR_LOCUS10652</name>
</gene>
<dbReference type="PANTHER" id="PTHR21523:SF37">
    <property type="entry name" value="MLT-TEN (MLT-10) RELATED"/>
    <property type="match status" value="1"/>
</dbReference>
<dbReference type="InterPro" id="IPR006954">
    <property type="entry name" value="Mlt-10-like"/>
</dbReference>
<evidence type="ECO:0000313" key="4">
    <source>
        <dbReference type="Proteomes" id="UP000271162"/>
    </source>
</evidence>
<keyword evidence="1" id="KW-0175">Coiled coil</keyword>
<proteinExistence type="predicted"/>
<feature type="transmembrane region" description="Helical" evidence="2">
    <location>
        <begin position="588"/>
        <end position="610"/>
    </location>
</feature>
<evidence type="ECO:0000313" key="5">
    <source>
        <dbReference type="WBParaSite" id="NBR_0001065101-mRNA-1"/>
    </source>
</evidence>
<keyword evidence="4" id="KW-1185">Reference proteome</keyword>
<dbReference type="AlphaFoldDB" id="A0A0N4Y456"/>
<keyword evidence="2" id="KW-0812">Transmembrane</keyword>
<dbReference type="Pfam" id="PF04870">
    <property type="entry name" value="Moulting_cycle"/>
    <property type="match status" value="1"/>
</dbReference>
<sequence>MKNGVFDVPMSEESGDELYQHWVDQAFSSLMAAMATERLPTLPKKDREKHFKCAKDADDVQAHAKCVSALLEDGAEEAKRIRWMKLLGKRRVKNRVLHLKPSVAKNLNKKKVTKKRRLKRKKILLPKRKKSVWSEGFQVIRRKREVVQRSSYELIDKRHRSPFGQIARQLTKTVRRLKKKKHHKNWQKVISEIKTLTDEERERREAEERLKKSLKFYKTAAVVFDKGRKSKARTKGTLSKLHDLENVLKYERYDDVRRLKKELAGRRKLASPDQRAITEPLKLVRQGAKLAMMMAGQNASKFDEKSLRVISPRILSLVPESDTGGSDEVNMFSPSLFSLHNTGQGLEKTLSLPSLLGSSGLLSTGDQQDWMDFVIETSGADEIIEKAKKKKEVSVAKNDINRVRGPDGQPVYLTKQNVTKLYGEHEASKIETFERLQKSFTSEQFRQMNRTGYAILSLPQRELMYGSESPFNNTAVLDVMRNVTDGVVHRTVRDTIRGVAEGQLKFQSHRGEVKLVATPQRRHKRAIVLSPISNGIFINDPVSVSQPIILSPVMLSALINSPAIFGVVVLSPWLFIPVVLSPRIFSPVVLSPFAFVPIILTPLAFVPIILSPGVMNPFVLTPFIFSPFILSPQALTPLILSPFALSPLIGTPNVLSPLVLSPFVLSPLIFSPAYVSALVLSPYALSPAINSTGVIFTAVASPSFLS</sequence>
<evidence type="ECO:0000256" key="2">
    <source>
        <dbReference type="SAM" id="Phobius"/>
    </source>
</evidence>
<reference evidence="5" key="1">
    <citation type="submission" date="2017-02" db="UniProtKB">
        <authorList>
            <consortium name="WormBaseParasite"/>
        </authorList>
    </citation>
    <scope>IDENTIFICATION</scope>
</reference>
<keyword evidence="2" id="KW-0472">Membrane</keyword>
<feature type="transmembrane region" description="Helical" evidence="2">
    <location>
        <begin position="622"/>
        <end position="645"/>
    </location>
</feature>
<dbReference type="STRING" id="27835.A0A0N4Y456"/>
<dbReference type="OMA" id="PFVMVPI"/>
<name>A0A0N4Y456_NIPBR</name>
<dbReference type="WBParaSite" id="NBR_0001065101-mRNA-1">
    <property type="protein sequence ID" value="NBR_0001065101-mRNA-1"/>
    <property type="gene ID" value="NBR_0001065101"/>
</dbReference>
<feature type="transmembrane region" description="Helical" evidence="2">
    <location>
        <begin position="553"/>
        <end position="576"/>
    </location>
</feature>
<protein>
    <submittedName>
        <fullName evidence="5">WW domain-containing protein</fullName>
    </submittedName>
</protein>
<dbReference type="Proteomes" id="UP000271162">
    <property type="component" value="Unassembled WGS sequence"/>
</dbReference>
<dbReference type="EMBL" id="UYSL01020360">
    <property type="protein sequence ID" value="VDL74241.1"/>
    <property type="molecule type" value="Genomic_DNA"/>
</dbReference>
<feature type="coiled-coil region" evidence="1">
    <location>
        <begin position="189"/>
        <end position="216"/>
    </location>
</feature>
<dbReference type="PANTHER" id="PTHR21523">
    <property type="match status" value="1"/>
</dbReference>
<accession>A0A0N4Y456</accession>
<organism evidence="5">
    <name type="scientific">Nippostrongylus brasiliensis</name>
    <name type="common">Rat hookworm</name>
    <dbReference type="NCBI Taxonomy" id="27835"/>
    <lineage>
        <taxon>Eukaryota</taxon>
        <taxon>Metazoa</taxon>
        <taxon>Ecdysozoa</taxon>
        <taxon>Nematoda</taxon>
        <taxon>Chromadorea</taxon>
        <taxon>Rhabditida</taxon>
        <taxon>Rhabditina</taxon>
        <taxon>Rhabditomorpha</taxon>
        <taxon>Strongyloidea</taxon>
        <taxon>Heligmosomidae</taxon>
        <taxon>Nippostrongylus</taxon>
    </lineage>
</organism>
<evidence type="ECO:0000256" key="1">
    <source>
        <dbReference type="SAM" id="Coils"/>
    </source>
</evidence>
<evidence type="ECO:0000313" key="3">
    <source>
        <dbReference type="EMBL" id="VDL74241.1"/>
    </source>
</evidence>
<reference evidence="3 4" key="2">
    <citation type="submission" date="2018-11" db="EMBL/GenBank/DDBJ databases">
        <authorList>
            <consortium name="Pathogen Informatics"/>
        </authorList>
    </citation>
    <scope>NUCLEOTIDE SEQUENCE [LARGE SCALE GENOMIC DNA]</scope>
</reference>